<proteinExistence type="predicted"/>
<gene>
    <name evidence="1" type="ORF">QFC20_000554</name>
</gene>
<protein>
    <submittedName>
        <fullName evidence="1">Uncharacterized protein</fullName>
    </submittedName>
</protein>
<dbReference type="EMBL" id="JASBWS010000003">
    <property type="protein sequence ID" value="KAJ9116621.1"/>
    <property type="molecule type" value="Genomic_DNA"/>
</dbReference>
<keyword evidence="2" id="KW-1185">Reference proteome</keyword>
<comment type="caution">
    <text evidence="1">The sequence shown here is derived from an EMBL/GenBank/DDBJ whole genome shotgun (WGS) entry which is preliminary data.</text>
</comment>
<evidence type="ECO:0000313" key="2">
    <source>
        <dbReference type="Proteomes" id="UP001230649"/>
    </source>
</evidence>
<sequence>MVVAEFTSAQDTQPTVVAGTAPTAEHTTTTTTKTTTTSDVSEAATANGNTNGMPDISIVQRVGNIPIVADGIGTFESVVNSTQFTSSMYATAGAIAAKSLDVASPIIATAAPLISKADGLANQGLDMVEARFPSAFKVNTHDILESAKQPANQGMAVAKGVYDGQIAPILHNEIVSRAIEQLYNINKILADGVNSLKDRVFATTHNASEQAHDLSAKLVDQLHVLQSMSTAYSDVRQIMGDEQKTTQQKATDIAHYVQPELDKAQALLFKKKASHNLHVMRLLICILIPKLQEDVKSVTEDVQAQAQETAQDAQKAAQETINDVQASAQ</sequence>
<reference evidence="1" key="1">
    <citation type="submission" date="2023-04" db="EMBL/GenBank/DDBJ databases">
        <title>Draft Genome sequencing of Naganishia species isolated from polar environments using Oxford Nanopore Technology.</title>
        <authorList>
            <person name="Leo P."/>
            <person name="Venkateswaran K."/>
        </authorList>
    </citation>
    <scope>NUCLEOTIDE SEQUENCE</scope>
    <source>
        <strain evidence="1">MNA-CCFEE 5262</strain>
    </source>
</reference>
<dbReference type="Proteomes" id="UP001230649">
    <property type="component" value="Unassembled WGS sequence"/>
</dbReference>
<evidence type="ECO:0000313" key="1">
    <source>
        <dbReference type="EMBL" id="KAJ9116621.1"/>
    </source>
</evidence>
<organism evidence="1 2">
    <name type="scientific">Naganishia adeliensis</name>
    <dbReference type="NCBI Taxonomy" id="92952"/>
    <lineage>
        <taxon>Eukaryota</taxon>
        <taxon>Fungi</taxon>
        <taxon>Dikarya</taxon>
        <taxon>Basidiomycota</taxon>
        <taxon>Agaricomycotina</taxon>
        <taxon>Tremellomycetes</taxon>
        <taxon>Filobasidiales</taxon>
        <taxon>Filobasidiaceae</taxon>
        <taxon>Naganishia</taxon>
    </lineage>
</organism>
<accession>A0ACC2X0P0</accession>
<name>A0ACC2X0P0_9TREE</name>